<name>A0A0M3IKA5_ASCLU</name>
<organism evidence="1 2">
    <name type="scientific">Ascaris lumbricoides</name>
    <name type="common">Giant roundworm</name>
    <dbReference type="NCBI Taxonomy" id="6252"/>
    <lineage>
        <taxon>Eukaryota</taxon>
        <taxon>Metazoa</taxon>
        <taxon>Ecdysozoa</taxon>
        <taxon>Nematoda</taxon>
        <taxon>Chromadorea</taxon>
        <taxon>Rhabditida</taxon>
        <taxon>Spirurina</taxon>
        <taxon>Ascaridomorpha</taxon>
        <taxon>Ascaridoidea</taxon>
        <taxon>Ascarididae</taxon>
        <taxon>Ascaris</taxon>
    </lineage>
</organism>
<dbReference type="WBParaSite" id="ALUE_0001916401-mRNA-1">
    <property type="protein sequence ID" value="ALUE_0001916401-mRNA-1"/>
    <property type="gene ID" value="ALUE_0001916401"/>
</dbReference>
<proteinExistence type="predicted"/>
<dbReference type="PANTHER" id="PTHR31635:SF196">
    <property type="entry name" value="REVERSE TRANSCRIPTASE DOMAIN-CONTAINING PROTEIN-RELATED"/>
    <property type="match status" value="1"/>
</dbReference>
<dbReference type="AlphaFoldDB" id="A0A0M3IKA5"/>
<reference evidence="2" key="1">
    <citation type="submission" date="2017-02" db="UniProtKB">
        <authorList>
            <consortium name="WormBaseParasite"/>
        </authorList>
    </citation>
    <scope>IDENTIFICATION</scope>
</reference>
<evidence type="ECO:0000313" key="1">
    <source>
        <dbReference type="Proteomes" id="UP000036681"/>
    </source>
</evidence>
<dbReference type="PANTHER" id="PTHR31635">
    <property type="entry name" value="REVERSE TRANSCRIPTASE DOMAIN-CONTAINING PROTEIN-RELATED"/>
    <property type="match status" value="1"/>
</dbReference>
<sequence length="189" mass="21568">MEKGKAPGIDGLTGEMLKLEKELLVTSLKSLFNNVIKYQQIPEDFAFSKPKKGNPDDIRNYRPCHSYQHSQSSMEKGKAPGIDGLTGEMLKLEKELLVTSLKSLFNNVIKYQQVPEDFAFSKPKKGNPDDIRNYRSCHSYQHSQSKERSAAGRLHIPAAVQCSFTARVRRARLVRQGRERRLERTFALE</sequence>
<accession>A0A0M3IKA5</accession>
<dbReference type="Proteomes" id="UP000036681">
    <property type="component" value="Unplaced"/>
</dbReference>
<evidence type="ECO:0000313" key="2">
    <source>
        <dbReference type="WBParaSite" id="ALUE_0001916401-mRNA-1"/>
    </source>
</evidence>
<keyword evidence="1" id="KW-1185">Reference proteome</keyword>
<protein>
    <submittedName>
        <fullName evidence="2">Mediator complex subunit 15</fullName>
    </submittedName>
</protein>